<reference evidence="2 3" key="1">
    <citation type="journal article" date="2016" name="Nat. Commun.">
        <title>Thousands of microbial genomes shed light on interconnected biogeochemical processes in an aquifer system.</title>
        <authorList>
            <person name="Anantharaman K."/>
            <person name="Brown C.T."/>
            <person name="Hug L.A."/>
            <person name="Sharon I."/>
            <person name="Castelle C.J."/>
            <person name="Probst A.J."/>
            <person name="Thomas B.C."/>
            <person name="Singh A."/>
            <person name="Wilkins M.J."/>
            <person name="Karaoz U."/>
            <person name="Brodie E.L."/>
            <person name="Williams K.H."/>
            <person name="Hubbard S.S."/>
            <person name="Banfield J.F."/>
        </authorList>
    </citation>
    <scope>NUCLEOTIDE SEQUENCE [LARGE SCALE GENOMIC DNA]</scope>
</reference>
<dbReference type="SUPFAM" id="SSF144010">
    <property type="entry name" value="CofE-like"/>
    <property type="match status" value="1"/>
</dbReference>
<dbReference type="GO" id="GO:0016874">
    <property type="term" value="F:ligase activity"/>
    <property type="evidence" value="ECO:0007669"/>
    <property type="project" value="UniProtKB-KW"/>
</dbReference>
<comment type="caution">
    <text evidence="2">The sequence shown here is derived from an EMBL/GenBank/DDBJ whole genome shotgun (WGS) entry which is preliminary data.</text>
</comment>
<sequence>MLKPNADKQLTIRLASGTYARLPIRTHIVTKDDTMSDIVKRYAESHLVEGDLLFISERIVAITQGRAFPITDIKPSLLAKLLVKFVHKSPYGIGLGSPWTMELAIREAGATRILLGAFMAAVTKPFGIQGVFYKVVGKNINAIDGPCDYTLPPYNTYAKLGPAEPNNVAKNLKSELHHDVVIIDANDLGVAVLGKSSKDISDDFCKNVFKDNPLGQSIEQTPLCIVRYMST</sequence>
<feature type="domain" description="Coenzyme F420:L-glutamate ligase-like" evidence="1">
    <location>
        <begin position="24"/>
        <end position="182"/>
    </location>
</feature>
<evidence type="ECO:0000313" key="3">
    <source>
        <dbReference type="Proteomes" id="UP000178348"/>
    </source>
</evidence>
<evidence type="ECO:0000313" key="2">
    <source>
        <dbReference type="EMBL" id="OGZ02777.1"/>
    </source>
</evidence>
<dbReference type="AlphaFoldDB" id="A0A1G2CNF8"/>
<accession>A0A1G2CNF8</accession>
<dbReference type="Pfam" id="PF01996">
    <property type="entry name" value="F420_ligase"/>
    <property type="match status" value="1"/>
</dbReference>
<gene>
    <name evidence="2" type="ORF">A2946_03000</name>
</gene>
<keyword evidence="2" id="KW-0436">Ligase</keyword>
<dbReference type="InterPro" id="IPR002847">
    <property type="entry name" value="F420-0_gamma-glut_ligase-dom"/>
</dbReference>
<dbReference type="EMBL" id="MHLB01000001">
    <property type="protein sequence ID" value="OGZ02777.1"/>
    <property type="molecule type" value="Genomic_DNA"/>
</dbReference>
<evidence type="ECO:0000259" key="1">
    <source>
        <dbReference type="Pfam" id="PF01996"/>
    </source>
</evidence>
<name>A0A1G2CNF8_9BACT</name>
<dbReference type="Proteomes" id="UP000178348">
    <property type="component" value="Unassembled WGS sequence"/>
</dbReference>
<proteinExistence type="predicted"/>
<dbReference type="Gene3D" id="3.30.1330.100">
    <property type="entry name" value="CofE-like"/>
    <property type="match status" value="1"/>
</dbReference>
<organism evidence="2 3">
    <name type="scientific">Candidatus Liptonbacteria bacterium RIFCSPLOWO2_01_FULL_53_13</name>
    <dbReference type="NCBI Taxonomy" id="1798651"/>
    <lineage>
        <taxon>Bacteria</taxon>
        <taxon>Candidatus Liptoniibacteriota</taxon>
    </lineage>
</organism>
<protein>
    <submittedName>
        <fullName evidence="2">F420-0--gamma-glutamyl ligase</fullName>
    </submittedName>
</protein>